<comment type="caution">
    <text evidence="2">The sequence shown here is derived from an EMBL/GenBank/DDBJ whole genome shotgun (WGS) entry which is preliminary data.</text>
</comment>
<reference evidence="2 3" key="1">
    <citation type="submission" date="2019-01" db="EMBL/GenBank/DDBJ databases">
        <title>Intercellular communication is required for trap formation in the nematode-trapping fungus Duddingtonia flagrans.</title>
        <authorList>
            <person name="Youssar L."/>
            <person name="Wernet V."/>
            <person name="Hensel N."/>
            <person name="Hildebrandt H.-G."/>
            <person name="Fischer R."/>
        </authorList>
    </citation>
    <scope>NUCLEOTIDE SEQUENCE [LARGE SCALE GENOMIC DNA]</scope>
    <source>
        <strain evidence="2 3">CBS H-5679</strain>
    </source>
</reference>
<evidence type="ECO:0000256" key="1">
    <source>
        <dbReference type="SAM" id="MobiDB-lite"/>
    </source>
</evidence>
<organism evidence="2 3">
    <name type="scientific">Arthrobotrys flagrans</name>
    <name type="common">Nematode-trapping fungus</name>
    <name type="synonym">Trichothecium flagrans</name>
    <dbReference type="NCBI Taxonomy" id="97331"/>
    <lineage>
        <taxon>Eukaryota</taxon>
        <taxon>Fungi</taxon>
        <taxon>Dikarya</taxon>
        <taxon>Ascomycota</taxon>
        <taxon>Pezizomycotina</taxon>
        <taxon>Orbiliomycetes</taxon>
        <taxon>Orbiliales</taxon>
        <taxon>Orbiliaceae</taxon>
        <taxon>Arthrobotrys</taxon>
    </lineage>
</organism>
<feature type="compositionally biased region" description="Polar residues" evidence="1">
    <location>
        <begin position="163"/>
        <end position="177"/>
    </location>
</feature>
<keyword evidence="3" id="KW-1185">Reference proteome</keyword>
<name>A0A437AES4_ARTFL</name>
<dbReference type="VEuPathDB" id="FungiDB:DFL_000627"/>
<protein>
    <submittedName>
        <fullName evidence="2">Uncharacterized protein</fullName>
    </submittedName>
</protein>
<feature type="compositionally biased region" description="Polar residues" evidence="1">
    <location>
        <begin position="1"/>
        <end position="18"/>
    </location>
</feature>
<evidence type="ECO:0000313" key="2">
    <source>
        <dbReference type="EMBL" id="RVD89628.1"/>
    </source>
</evidence>
<proteinExistence type="predicted"/>
<feature type="region of interest" description="Disordered" evidence="1">
    <location>
        <begin position="148"/>
        <end position="198"/>
    </location>
</feature>
<dbReference type="AlphaFoldDB" id="A0A437AES4"/>
<dbReference type="Proteomes" id="UP000283090">
    <property type="component" value="Unassembled WGS sequence"/>
</dbReference>
<gene>
    <name evidence="2" type="ORF">DFL_000627</name>
</gene>
<sequence>MSATHAQQGPPSGPSRLQQPPYIPKPKTLKHSITNKILQEAFEVDYFLSRTNNWQDIKISAVVKVFKSCCEGSLLEHSPEFEAAVKGFNHQSENVKNQIYNKFVNNIRFINVSQRFREILFDMLESANEDRWLFVWIAGQTMKGWQRPPDWCIDPAPHPLDQPHSSTSSAQFINDQNAEPPERPRAERRDAVGINERK</sequence>
<dbReference type="RefSeq" id="XP_067495172.1">
    <property type="nucleotide sequence ID" value="XM_067635658.1"/>
</dbReference>
<accession>A0A437AES4</accession>
<dbReference type="EMBL" id="SAEB01000001">
    <property type="protein sequence ID" value="RVD89628.1"/>
    <property type="molecule type" value="Genomic_DNA"/>
</dbReference>
<feature type="compositionally biased region" description="Basic and acidic residues" evidence="1">
    <location>
        <begin position="180"/>
        <end position="198"/>
    </location>
</feature>
<dbReference type="GeneID" id="93582938"/>
<feature type="region of interest" description="Disordered" evidence="1">
    <location>
        <begin position="1"/>
        <end position="23"/>
    </location>
</feature>
<evidence type="ECO:0000313" key="3">
    <source>
        <dbReference type="Proteomes" id="UP000283090"/>
    </source>
</evidence>